<evidence type="ECO:0008006" key="3">
    <source>
        <dbReference type="Google" id="ProtNLM"/>
    </source>
</evidence>
<dbReference type="InterPro" id="IPR044855">
    <property type="entry name" value="CoA-Trfase_III_dom3_sf"/>
</dbReference>
<dbReference type="AlphaFoldDB" id="A0A382B238"/>
<accession>A0A382B238</accession>
<evidence type="ECO:0000256" key="1">
    <source>
        <dbReference type="ARBA" id="ARBA00022679"/>
    </source>
</evidence>
<organism evidence="2">
    <name type="scientific">marine metagenome</name>
    <dbReference type="NCBI Taxonomy" id="408172"/>
    <lineage>
        <taxon>unclassified sequences</taxon>
        <taxon>metagenomes</taxon>
        <taxon>ecological metagenomes</taxon>
    </lineage>
</organism>
<dbReference type="InterPro" id="IPR023606">
    <property type="entry name" value="CoA-Trfase_III_dom_1_sf"/>
</dbReference>
<dbReference type="Gene3D" id="3.30.1540.10">
    <property type="entry name" value="formyl-coa transferase, domain 3"/>
    <property type="match status" value="1"/>
</dbReference>
<dbReference type="PANTHER" id="PTHR48207">
    <property type="entry name" value="SUCCINATE--HYDROXYMETHYLGLUTARATE COA-TRANSFERASE"/>
    <property type="match status" value="1"/>
</dbReference>
<keyword evidence="1" id="KW-0808">Transferase</keyword>
<reference evidence="2" key="1">
    <citation type="submission" date="2018-05" db="EMBL/GenBank/DDBJ databases">
        <authorList>
            <person name="Lanie J.A."/>
            <person name="Ng W.-L."/>
            <person name="Kazmierczak K.M."/>
            <person name="Andrzejewski T.M."/>
            <person name="Davidsen T.M."/>
            <person name="Wayne K.J."/>
            <person name="Tettelin H."/>
            <person name="Glass J.I."/>
            <person name="Rusch D."/>
            <person name="Podicherti R."/>
            <person name="Tsui H.-C.T."/>
            <person name="Winkler M.E."/>
        </authorList>
    </citation>
    <scope>NUCLEOTIDE SEQUENCE</scope>
</reference>
<dbReference type="PANTHER" id="PTHR48207:SF3">
    <property type="entry name" value="SUCCINATE--HYDROXYMETHYLGLUTARATE COA-TRANSFERASE"/>
    <property type="match status" value="1"/>
</dbReference>
<dbReference type="Pfam" id="PF02515">
    <property type="entry name" value="CoA_transf_3"/>
    <property type="match status" value="1"/>
</dbReference>
<dbReference type="Gene3D" id="3.40.50.10540">
    <property type="entry name" value="Crotonobetainyl-coa:carnitine coa-transferase, domain 1"/>
    <property type="match status" value="1"/>
</dbReference>
<dbReference type="EMBL" id="UINC01027675">
    <property type="protein sequence ID" value="SVB07323.1"/>
    <property type="molecule type" value="Genomic_DNA"/>
</dbReference>
<dbReference type="InterPro" id="IPR003673">
    <property type="entry name" value="CoA-Trfase_fam_III"/>
</dbReference>
<evidence type="ECO:0000313" key="2">
    <source>
        <dbReference type="EMBL" id="SVB07323.1"/>
    </source>
</evidence>
<proteinExistence type="predicted"/>
<gene>
    <name evidence="2" type="ORF">METZ01_LOCUS160177</name>
</gene>
<dbReference type="GO" id="GO:0008410">
    <property type="term" value="F:CoA-transferase activity"/>
    <property type="evidence" value="ECO:0007669"/>
    <property type="project" value="TreeGrafter"/>
</dbReference>
<protein>
    <recommendedName>
        <fullName evidence="3">CoA transferase</fullName>
    </recommendedName>
</protein>
<dbReference type="SUPFAM" id="SSF89796">
    <property type="entry name" value="CoA-transferase family III (CaiB/BaiF)"/>
    <property type="match status" value="1"/>
</dbReference>
<name>A0A382B238_9ZZZZ</name>
<dbReference type="InterPro" id="IPR050483">
    <property type="entry name" value="CoA-transferase_III_domain"/>
</dbReference>
<sequence length="400" mass="44815">MKPQALKNVRVLDLTRYISGPYCTKLLGDFGADIIKIENPSVGDPCRKMPPFDEATQDTNNSLLFQYLNTNKKSVELNLKSDFGHLAVEKLVRNSDILVENFRPGTLESYGFTESKLRTLNPNLVVVSISNFGQTGPYKDFEATDLIFYALGGLMFIFGSTNKSPLKHAFHQAQFKAGTNAASAALMAYYEMINSGNGQKVDISIQESMAASVRDTTTSYAASGIVRTRQTLMNGELPRAPIQVKDGYIVPITFGPTEWSKTANLLEDDSLSDAKFQTPEGRRQHAEEFENLVRAAFIRRGRHELFYGAHSHRELVYGLVQDAADLIKNPQYEHDQYFQAIGNSGSNKPKFPGSPFKLSKTPWNVQKPAPTLGQHTEEILIERLKLPVDKFQDVRRPNER</sequence>